<dbReference type="PANTHER" id="PTHR45458">
    <property type="entry name" value="SHORT-CHAIN DEHYDROGENASE/REDUCTASE SDR"/>
    <property type="match status" value="1"/>
</dbReference>
<dbReference type="InterPro" id="IPR052184">
    <property type="entry name" value="SDR_enzymes"/>
</dbReference>
<evidence type="ECO:0000313" key="2">
    <source>
        <dbReference type="EMBL" id="SPF30005.1"/>
    </source>
</evidence>
<dbReference type="AlphaFoldDB" id="A0A2R8AD45"/>
<dbReference type="InterPro" id="IPR002347">
    <property type="entry name" value="SDR_fam"/>
</dbReference>
<evidence type="ECO:0000313" key="3">
    <source>
        <dbReference type="Proteomes" id="UP000244932"/>
    </source>
</evidence>
<proteinExistence type="inferred from homology"/>
<dbReference type="EMBL" id="OMKW01000003">
    <property type="protein sequence ID" value="SPF30005.1"/>
    <property type="molecule type" value="Genomic_DNA"/>
</dbReference>
<protein>
    <submittedName>
        <fullName evidence="2">C-factor</fullName>
    </submittedName>
</protein>
<dbReference type="SUPFAM" id="SSF51735">
    <property type="entry name" value="NAD(P)-binding Rossmann-fold domains"/>
    <property type="match status" value="1"/>
</dbReference>
<dbReference type="RefSeq" id="WP_108782731.1">
    <property type="nucleotide sequence ID" value="NZ_OMKW01000003.1"/>
</dbReference>
<dbReference type="Proteomes" id="UP000244932">
    <property type="component" value="Unassembled WGS sequence"/>
</dbReference>
<dbReference type="PRINTS" id="PR00080">
    <property type="entry name" value="SDRFAMILY"/>
</dbReference>
<reference evidence="2 3" key="1">
    <citation type="submission" date="2018-03" db="EMBL/GenBank/DDBJ databases">
        <authorList>
            <person name="Keele B.F."/>
        </authorList>
    </citation>
    <scope>NUCLEOTIDE SEQUENCE [LARGE SCALE GENOMIC DNA]</scope>
    <source>
        <strain evidence="2 3">CeCT 8812</strain>
    </source>
</reference>
<accession>A0A2R8AD45</accession>
<dbReference type="CDD" id="cd05325">
    <property type="entry name" value="carb_red_sniffer_like_SDR_c"/>
    <property type="match status" value="1"/>
</dbReference>
<dbReference type="PANTHER" id="PTHR45458:SF1">
    <property type="entry name" value="SHORT CHAIN DEHYDROGENASE"/>
    <property type="match status" value="1"/>
</dbReference>
<keyword evidence="3" id="KW-1185">Reference proteome</keyword>
<dbReference type="InterPro" id="IPR036291">
    <property type="entry name" value="NAD(P)-bd_dom_sf"/>
</dbReference>
<dbReference type="Gene3D" id="3.40.50.720">
    <property type="entry name" value="NAD(P)-binding Rossmann-like Domain"/>
    <property type="match status" value="1"/>
</dbReference>
<comment type="similarity">
    <text evidence="1">Belongs to the short-chain dehydrogenases/reductases (SDR) family.</text>
</comment>
<dbReference type="GO" id="GO:0016616">
    <property type="term" value="F:oxidoreductase activity, acting on the CH-OH group of donors, NAD or NADP as acceptor"/>
    <property type="evidence" value="ECO:0007669"/>
    <property type="project" value="TreeGrafter"/>
</dbReference>
<dbReference type="OrthoDB" id="9785826at2"/>
<organism evidence="2 3">
    <name type="scientific">Pontivivens insulae</name>
    <dbReference type="NCBI Taxonomy" id="1639689"/>
    <lineage>
        <taxon>Bacteria</taxon>
        <taxon>Pseudomonadati</taxon>
        <taxon>Pseudomonadota</taxon>
        <taxon>Alphaproteobacteria</taxon>
        <taxon>Rhodobacterales</taxon>
        <taxon>Paracoccaceae</taxon>
        <taxon>Pontivivens</taxon>
    </lineage>
</organism>
<dbReference type="PRINTS" id="PR00081">
    <property type="entry name" value="GDHRDH"/>
</dbReference>
<gene>
    <name evidence="2" type="primary">csgA_2</name>
    <name evidence="2" type="ORF">POI8812_02333</name>
</gene>
<sequence>MATVLITGASRGIGAELARRYHARGDRVIATMRSPATADLPDGIEKVALDVRSEAGQLAASERIGPIPIDLLICNAGVLHGRGGLTSDGYSEDEWAQTLMTNVAGVFFTIRSFQQHLEATKGKIAVISSQMGSSTQAKGSAYSYRASKAAATNLALSLSDELRERGIAIAAYHPGWVQTDMGGASAAISVEDSAVGLMAEFDALSLSTTGSFRQWNGAEMPI</sequence>
<name>A0A2R8AD45_9RHOB</name>
<evidence type="ECO:0000256" key="1">
    <source>
        <dbReference type="RuleBase" id="RU000363"/>
    </source>
</evidence>
<dbReference type="Pfam" id="PF00106">
    <property type="entry name" value="adh_short"/>
    <property type="match status" value="1"/>
</dbReference>